<dbReference type="AlphaFoldDB" id="A0A497ZFD0"/>
<dbReference type="PANTHER" id="PTHR30619">
    <property type="entry name" value="DNA INTERNALIZATION/COMPETENCE PROTEIN COMEC/REC2"/>
    <property type="match status" value="1"/>
</dbReference>
<evidence type="ECO:0000313" key="2">
    <source>
        <dbReference type="Proteomes" id="UP000271700"/>
    </source>
</evidence>
<dbReference type="Gene3D" id="3.60.15.10">
    <property type="entry name" value="Ribonuclease Z/Hydroxyacylglutathione hydrolase-like"/>
    <property type="match status" value="1"/>
</dbReference>
<dbReference type="SUPFAM" id="SSF56281">
    <property type="entry name" value="Metallo-hydrolase/oxidoreductase"/>
    <property type="match status" value="1"/>
</dbReference>
<dbReference type="PANTHER" id="PTHR30619:SF1">
    <property type="entry name" value="RECOMBINATION PROTEIN 2"/>
    <property type="match status" value="1"/>
</dbReference>
<protein>
    <submittedName>
        <fullName evidence="1">Uncharacterized protein</fullName>
    </submittedName>
</protein>
<dbReference type="Proteomes" id="UP000271700">
    <property type="component" value="Unassembled WGS sequence"/>
</dbReference>
<name>A0A497ZFD0_9RHOB</name>
<dbReference type="InterPro" id="IPR052159">
    <property type="entry name" value="Competence_DNA_uptake"/>
</dbReference>
<sequence length="357" mass="39184">MRDAPAPDELEISLFGPAYGEAIAVHYGDGQWFCVDSCLEADTGRPASLSYLQGIGVDLSRQVSHVALTHTDGDHVRGISRLFEACSDAQLVVPFALDDRHAIAYLASYCEPMSPKLSVGTKEIVQLLRTHGSRKGGKAIHYASQDRPVFATAASRLTALAPDDVSFRKFIESVVPHIPEAGSAGRQPPKLKPNHSSVVFLLETLGASFLFGADLEEEPGKGWTRVVENSVQFRAANNFRVYKVAHHGSRGAHCEDLWRTLDQPISILAPFDYGRHKIPGKEESKLIIDRSSQSYSTSSFKTKTAKRASTVDRQLRLHRIRRSSAFPSSGHIRYRMSPDGTEKVELFGGATKLAQVS</sequence>
<organism evidence="1 2">
    <name type="scientific">Ruegeria conchae</name>
    <dbReference type="NCBI Taxonomy" id="981384"/>
    <lineage>
        <taxon>Bacteria</taxon>
        <taxon>Pseudomonadati</taxon>
        <taxon>Pseudomonadota</taxon>
        <taxon>Alphaproteobacteria</taxon>
        <taxon>Rhodobacterales</taxon>
        <taxon>Roseobacteraceae</taxon>
        <taxon>Ruegeria</taxon>
    </lineage>
</organism>
<dbReference type="RefSeq" id="WP_010441312.1">
    <property type="nucleotide sequence ID" value="NZ_AEYW01000012.1"/>
</dbReference>
<accession>A0A497ZFD0</accession>
<dbReference type="InterPro" id="IPR036866">
    <property type="entry name" value="RibonucZ/Hydroxyglut_hydro"/>
</dbReference>
<comment type="caution">
    <text evidence="1">The sequence shown here is derived from an EMBL/GenBank/DDBJ whole genome shotgun (WGS) entry which is preliminary data.</text>
</comment>
<proteinExistence type="predicted"/>
<evidence type="ECO:0000313" key="1">
    <source>
        <dbReference type="EMBL" id="RLK07420.1"/>
    </source>
</evidence>
<dbReference type="STRING" id="981384.GCA_000192475_02140"/>
<dbReference type="OrthoDB" id="292594at2"/>
<gene>
    <name evidence="1" type="ORF">CLV75_2543</name>
</gene>
<keyword evidence="2" id="KW-1185">Reference proteome</keyword>
<reference evidence="1 2" key="1">
    <citation type="submission" date="2018-10" db="EMBL/GenBank/DDBJ databases">
        <title>Genomic Encyclopedia of Archaeal and Bacterial Type Strains, Phase II (KMG-II): from individual species to whole genera.</title>
        <authorList>
            <person name="Goeker M."/>
        </authorList>
    </citation>
    <scope>NUCLEOTIDE SEQUENCE [LARGE SCALE GENOMIC DNA]</scope>
    <source>
        <strain evidence="1 2">DSM 29317</strain>
    </source>
</reference>
<dbReference type="EMBL" id="RCCT01000003">
    <property type="protein sequence ID" value="RLK07420.1"/>
    <property type="molecule type" value="Genomic_DNA"/>
</dbReference>